<evidence type="ECO:0000313" key="18">
    <source>
        <dbReference type="EMBL" id="MBU3804309.1"/>
    </source>
</evidence>
<comment type="caution">
    <text evidence="18">The sequence shown here is derived from an EMBL/GenBank/DDBJ whole genome shotgun (WGS) entry which is preliminary data.</text>
</comment>
<evidence type="ECO:0000256" key="2">
    <source>
        <dbReference type="ARBA" id="ARBA00008467"/>
    </source>
</evidence>
<evidence type="ECO:0000256" key="11">
    <source>
        <dbReference type="ARBA" id="ARBA00024006"/>
    </source>
</evidence>
<dbReference type="Proteomes" id="UP000824229">
    <property type="component" value="Unassembled WGS sequence"/>
</dbReference>
<comment type="function">
    <text evidence="11 14">Involved in the type II fatty acid elongation cycle. Catalyzes the elongation of a wide range of acyl-ACP by the addition of two carbons from malonyl-ACP to an acyl acceptor. Can efficiently catalyze the conversion of palmitoleoyl-ACP (cis-hexadec-9-enoyl-ACP) to cis-vaccenoyl-ACP (cis-octadec-11-enoyl-ACP), an essential step in the thermal regulation of fatty acid composition.</text>
</comment>
<evidence type="ECO:0000259" key="17">
    <source>
        <dbReference type="PROSITE" id="PS52004"/>
    </source>
</evidence>
<dbReference type="InterPro" id="IPR016039">
    <property type="entry name" value="Thiolase-like"/>
</dbReference>
<dbReference type="InterPro" id="IPR000794">
    <property type="entry name" value="Beta-ketoacyl_synthase"/>
</dbReference>
<evidence type="ECO:0000256" key="6">
    <source>
        <dbReference type="ARBA" id="ARBA00022679"/>
    </source>
</evidence>
<evidence type="ECO:0000313" key="19">
    <source>
        <dbReference type="Proteomes" id="UP000824229"/>
    </source>
</evidence>
<evidence type="ECO:0000256" key="14">
    <source>
        <dbReference type="PIRNR" id="PIRNR000447"/>
    </source>
</evidence>
<protein>
    <recommendedName>
        <fullName evidence="4 14">3-oxoacyl-[acyl-carrier-protein] synthase 2</fullName>
        <ecNumber evidence="3 14">2.3.1.179</ecNumber>
    </recommendedName>
</protein>
<dbReference type="AlphaFoldDB" id="A0A9E2KB68"/>
<dbReference type="PANTHER" id="PTHR11712:SF336">
    <property type="entry name" value="3-OXOACYL-[ACYL-CARRIER-PROTEIN] SYNTHASE, MITOCHONDRIAL"/>
    <property type="match status" value="1"/>
</dbReference>
<reference evidence="18" key="1">
    <citation type="journal article" date="2021" name="PeerJ">
        <title>Extensive microbial diversity within the chicken gut microbiome revealed by metagenomics and culture.</title>
        <authorList>
            <person name="Gilroy R."/>
            <person name="Ravi A."/>
            <person name="Getino M."/>
            <person name="Pursley I."/>
            <person name="Horton D.L."/>
            <person name="Alikhan N.F."/>
            <person name="Baker D."/>
            <person name="Gharbi K."/>
            <person name="Hall N."/>
            <person name="Watson M."/>
            <person name="Adriaenssens E.M."/>
            <person name="Foster-Nyarko E."/>
            <person name="Jarju S."/>
            <person name="Secka A."/>
            <person name="Antonio M."/>
            <person name="Oren A."/>
            <person name="Chaudhuri R.R."/>
            <person name="La Ragione R."/>
            <person name="Hildebrand F."/>
            <person name="Pallen M.J."/>
        </authorList>
    </citation>
    <scope>NUCLEOTIDE SEQUENCE</scope>
    <source>
        <strain evidence="18">B5-657</strain>
    </source>
</reference>
<dbReference type="InterPro" id="IPR018201">
    <property type="entry name" value="Ketoacyl_synth_AS"/>
</dbReference>
<dbReference type="PROSITE" id="PS00606">
    <property type="entry name" value="KS3_1"/>
    <property type="match status" value="1"/>
</dbReference>
<dbReference type="InterPro" id="IPR017568">
    <property type="entry name" value="3-oxoacyl-ACP_synth-2"/>
</dbReference>
<dbReference type="Pfam" id="PF02801">
    <property type="entry name" value="Ketoacyl-synt_C"/>
    <property type="match status" value="1"/>
</dbReference>
<dbReference type="InterPro" id="IPR014030">
    <property type="entry name" value="Ketoacyl_synth_N"/>
</dbReference>
<dbReference type="GO" id="GO:0006633">
    <property type="term" value="P:fatty acid biosynthetic process"/>
    <property type="evidence" value="ECO:0007669"/>
    <property type="project" value="UniProtKB-UniRule"/>
</dbReference>
<evidence type="ECO:0000256" key="16">
    <source>
        <dbReference type="RuleBase" id="RU003694"/>
    </source>
</evidence>
<comment type="similarity">
    <text evidence="2 14 16">Belongs to the thiolase-like superfamily. Beta-ketoacyl-ACP synthases family.</text>
</comment>
<dbReference type="EMBL" id="JAHLFQ010000135">
    <property type="protein sequence ID" value="MBU3804309.1"/>
    <property type="molecule type" value="Genomic_DNA"/>
</dbReference>
<organism evidence="18 19">
    <name type="scientific">Candidatus Cellulosilyticum pullistercoris</name>
    <dbReference type="NCBI Taxonomy" id="2838521"/>
    <lineage>
        <taxon>Bacteria</taxon>
        <taxon>Bacillati</taxon>
        <taxon>Bacillota</taxon>
        <taxon>Clostridia</taxon>
        <taxon>Lachnospirales</taxon>
        <taxon>Cellulosilyticaceae</taxon>
        <taxon>Cellulosilyticum</taxon>
    </lineage>
</organism>
<evidence type="ECO:0000256" key="4">
    <source>
        <dbReference type="ARBA" id="ARBA00014657"/>
    </source>
</evidence>
<sequence length="413" mass="43502">MNNRVVITGMGVVSPIGNTVESYWNGLKEGVCGIKTLPEELQLEGIKVRVAGTVTDFSPEPYLDKREAKRVARFSQFAIYASKKAIEMAQLDMEKEDANKVGVIIGSGIGALDVIEEETRKLHEKGAKRVSPLFVPMAIANMAAGNVSMHIGAKGICSTVVTACASGTHSIGEAFRTLKLGVNDVILAGGAEACICPLGIAGFNSLTALSTTEDPKKASIPFDKNRNGFVLGEGAGILVMETLEHAKKRGAKILAEVVGYGATGDAYHITKPAEGGEGAARAMQMALEEAGISPEEIDYINAHGTSTEINDASETMAIQTVFGKDTKVAISSTKSMTGHLLGAAGGIEAIAIAKAVEEDFIPPTIGYETPDEACPLDYVPNVGRSQKVRYALSNSLGFGGHNATIIMKKWEEA</sequence>
<keyword evidence="8" id="KW-0443">Lipid metabolism</keyword>
<reference evidence="18" key="2">
    <citation type="submission" date="2021-04" db="EMBL/GenBank/DDBJ databases">
        <authorList>
            <person name="Gilroy R."/>
        </authorList>
    </citation>
    <scope>NUCLEOTIDE SEQUENCE</scope>
    <source>
        <strain evidence="18">B5-657</strain>
    </source>
</reference>
<proteinExistence type="inferred from homology"/>
<evidence type="ECO:0000256" key="3">
    <source>
        <dbReference type="ARBA" id="ARBA00012356"/>
    </source>
</evidence>
<evidence type="ECO:0000256" key="7">
    <source>
        <dbReference type="ARBA" id="ARBA00022832"/>
    </source>
</evidence>
<dbReference type="GO" id="GO:0005829">
    <property type="term" value="C:cytosol"/>
    <property type="evidence" value="ECO:0007669"/>
    <property type="project" value="TreeGrafter"/>
</dbReference>
<dbReference type="NCBIfam" id="NF005589">
    <property type="entry name" value="PRK07314.1"/>
    <property type="match status" value="1"/>
</dbReference>
<dbReference type="FunFam" id="3.40.47.10:FF:000009">
    <property type="entry name" value="3-oxoacyl-[acyl-carrier-protein] synthase 2"/>
    <property type="match status" value="1"/>
</dbReference>
<keyword evidence="5 14" id="KW-0444">Lipid biosynthesis</keyword>
<evidence type="ECO:0000256" key="13">
    <source>
        <dbReference type="ARBA" id="ARBA00047659"/>
    </source>
</evidence>
<dbReference type="PANTHER" id="PTHR11712">
    <property type="entry name" value="POLYKETIDE SYNTHASE-RELATED"/>
    <property type="match status" value="1"/>
</dbReference>
<dbReference type="NCBIfam" id="NF004970">
    <property type="entry name" value="PRK06333.1"/>
    <property type="match status" value="1"/>
</dbReference>
<dbReference type="PROSITE" id="PS52004">
    <property type="entry name" value="KS3_2"/>
    <property type="match status" value="1"/>
</dbReference>
<keyword evidence="10 14" id="KW-0012">Acyltransferase</keyword>
<dbReference type="CDD" id="cd00834">
    <property type="entry name" value="KAS_I_II"/>
    <property type="match status" value="1"/>
</dbReference>
<feature type="domain" description="Ketosynthase family 3 (KS3)" evidence="17">
    <location>
        <begin position="2"/>
        <end position="409"/>
    </location>
</feature>
<feature type="active site" description="For beta-ketoacyl synthase activity" evidence="15">
    <location>
        <position position="164"/>
    </location>
</feature>
<evidence type="ECO:0000256" key="12">
    <source>
        <dbReference type="ARBA" id="ARBA00047318"/>
    </source>
</evidence>
<dbReference type="Gene3D" id="3.40.47.10">
    <property type="match status" value="1"/>
</dbReference>
<keyword evidence="7" id="KW-0276">Fatty acid metabolism</keyword>
<dbReference type="SUPFAM" id="SSF53901">
    <property type="entry name" value="Thiolase-like"/>
    <property type="match status" value="2"/>
</dbReference>
<name>A0A9E2KB68_9FIRM</name>
<dbReference type="InterPro" id="IPR020841">
    <property type="entry name" value="PKS_Beta-ketoAc_synthase_dom"/>
</dbReference>
<gene>
    <name evidence="18" type="primary">fabF</name>
    <name evidence="18" type="ORF">H9872_06105</name>
</gene>
<evidence type="ECO:0000256" key="1">
    <source>
        <dbReference type="ARBA" id="ARBA00005194"/>
    </source>
</evidence>
<evidence type="ECO:0000256" key="9">
    <source>
        <dbReference type="ARBA" id="ARBA00023160"/>
    </source>
</evidence>
<dbReference type="InterPro" id="IPR014031">
    <property type="entry name" value="Ketoacyl_synth_C"/>
</dbReference>
<dbReference type="Pfam" id="PF00109">
    <property type="entry name" value="ketoacyl-synt"/>
    <property type="match status" value="1"/>
</dbReference>
<comment type="catalytic activity">
    <reaction evidence="13 14">
        <text>a fatty acyl-[ACP] + malonyl-[ACP] + H(+) = a 3-oxoacyl-[ACP] + holo-[ACP] + CO2</text>
        <dbReference type="Rhea" id="RHEA:22836"/>
        <dbReference type="Rhea" id="RHEA-COMP:9623"/>
        <dbReference type="Rhea" id="RHEA-COMP:9685"/>
        <dbReference type="Rhea" id="RHEA-COMP:9916"/>
        <dbReference type="Rhea" id="RHEA-COMP:14125"/>
        <dbReference type="ChEBI" id="CHEBI:15378"/>
        <dbReference type="ChEBI" id="CHEBI:16526"/>
        <dbReference type="ChEBI" id="CHEBI:64479"/>
        <dbReference type="ChEBI" id="CHEBI:78449"/>
        <dbReference type="ChEBI" id="CHEBI:78776"/>
        <dbReference type="ChEBI" id="CHEBI:138651"/>
    </reaction>
</comment>
<accession>A0A9E2KB68</accession>
<dbReference type="EC" id="2.3.1.179" evidence="3 14"/>
<comment type="catalytic activity">
    <reaction evidence="12 14">
        <text>(9Z)-hexadecenoyl-[ACP] + malonyl-[ACP] + H(+) = 3-oxo-(11Z)-octadecenoyl-[ACP] + holo-[ACP] + CO2</text>
        <dbReference type="Rhea" id="RHEA:55040"/>
        <dbReference type="Rhea" id="RHEA-COMP:9623"/>
        <dbReference type="Rhea" id="RHEA-COMP:9685"/>
        <dbReference type="Rhea" id="RHEA-COMP:10800"/>
        <dbReference type="Rhea" id="RHEA-COMP:14074"/>
        <dbReference type="ChEBI" id="CHEBI:15378"/>
        <dbReference type="ChEBI" id="CHEBI:16526"/>
        <dbReference type="ChEBI" id="CHEBI:64479"/>
        <dbReference type="ChEBI" id="CHEBI:78449"/>
        <dbReference type="ChEBI" id="CHEBI:83989"/>
        <dbReference type="ChEBI" id="CHEBI:138538"/>
        <dbReference type="EC" id="2.3.1.179"/>
    </reaction>
</comment>
<evidence type="ECO:0000256" key="15">
    <source>
        <dbReference type="PIRSR" id="PIRSR000447-1"/>
    </source>
</evidence>
<comment type="pathway">
    <text evidence="1 14">Lipid metabolism; fatty acid biosynthesis.</text>
</comment>
<keyword evidence="6 14" id="KW-0808">Transferase</keyword>
<dbReference type="PIRSF" id="PIRSF000447">
    <property type="entry name" value="KAS_II"/>
    <property type="match status" value="1"/>
</dbReference>
<evidence type="ECO:0000256" key="8">
    <source>
        <dbReference type="ARBA" id="ARBA00023098"/>
    </source>
</evidence>
<dbReference type="NCBIfam" id="TIGR03150">
    <property type="entry name" value="fabF"/>
    <property type="match status" value="1"/>
</dbReference>
<evidence type="ECO:0000256" key="5">
    <source>
        <dbReference type="ARBA" id="ARBA00022516"/>
    </source>
</evidence>
<evidence type="ECO:0000256" key="10">
    <source>
        <dbReference type="ARBA" id="ARBA00023315"/>
    </source>
</evidence>
<dbReference type="SMART" id="SM00825">
    <property type="entry name" value="PKS_KS"/>
    <property type="match status" value="1"/>
</dbReference>
<dbReference type="GO" id="GO:0004315">
    <property type="term" value="F:3-oxoacyl-[acyl-carrier-protein] synthase activity"/>
    <property type="evidence" value="ECO:0007669"/>
    <property type="project" value="UniProtKB-UniRule"/>
</dbReference>
<keyword evidence="9 14" id="KW-0275">Fatty acid biosynthesis</keyword>